<evidence type="ECO:0000313" key="8">
    <source>
        <dbReference type="Proteomes" id="UP000799539"/>
    </source>
</evidence>
<dbReference type="GO" id="GO:0005634">
    <property type="term" value="C:nucleus"/>
    <property type="evidence" value="ECO:0007669"/>
    <property type="project" value="UniProtKB-SubCell"/>
</dbReference>
<dbReference type="Proteomes" id="UP000799539">
    <property type="component" value="Unassembled WGS sequence"/>
</dbReference>
<gene>
    <name evidence="7" type="ORF">CERZMDRAFT_39460</name>
</gene>
<dbReference type="AlphaFoldDB" id="A0A6A6FIV3"/>
<accession>A0A6A6FIV3</accession>
<feature type="region of interest" description="Disordered" evidence="4">
    <location>
        <begin position="176"/>
        <end position="255"/>
    </location>
</feature>
<dbReference type="GO" id="GO:0003682">
    <property type="term" value="F:chromatin binding"/>
    <property type="evidence" value="ECO:0007669"/>
    <property type="project" value="TreeGrafter"/>
</dbReference>
<protein>
    <recommendedName>
        <fullName evidence="9">Rad21/Rec8-like protein N-terminal domain-containing protein</fullName>
    </recommendedName>
</protein>
<dbReference type="InterPro" id="IPR036390">
    <property type="entry name" value="WH_DNA-bd_sf"/>
</dbReference>
<evidence type="ECO:0000256" key="2">
    <source>
        <dbReference type="ARBA" id="ARBA00009870"/>
    </source>
</evidence>
<dbReference type="InterPro" id="IPR039781">
    <property type="entry name" value="Rad21/Rec8-like"/>
</dbReference>
<feature type="region of interest" description="Disordered" evidence="4">
    <location>
        <begin position="511"/>
        <end position="530"/>
    </location>
</feature>
<evidence type="ECO:0000256" key="3">
    <source>
        <dbReference type="ARBA" id="ARBA00023242"/>
    </source>
</evidence>
<dbReference type="OrthoDB" id="10071381at2759"/>
<comment type="similarity">
    <text evidence="2">Belongs to the rad21 family.</text>
</comment>
<comment type="subcellular location">
    <subcellularLocation>
        <location evidence="1">Nucleus</location>
    </subcellularLocation>
</comment>
<dbReference type="EMBL" id="ML992670">
    <property type="protein sequence ID" value="KAF2213365.1"/>
    <property type="molecule type" value="Genomic_DNA"/>
</dbReference>
<dbReference type="GO" id="GO:1990414">
    <property type="term" value="P:replication-born double-strand break repair via sister chromatid exchange"/>
    <property type="evidence" value="ECO:0007669"/>
    <property type="project" value="TreeGrafter"/>
</dbReference>
<evidence type="ECO:0000256" key="4">
    <source>
        <dbReference type="SAM" id="MobiDB-lite"/>
    </source>
</evidence>
<dbReference type="InterPro" id="IPR006910">
    <property type="entry name" value="Rad21_Rec8_N"/>
</dbReference>
<dbReference type="CDD" id="cd21788">
    <property type="entry name" value="Rad21_Rec8_M_SpRad21p-like"/>
    <property type="match status" value="1"/>
</dbReference>
<feature type="region of interest" description="Disordered" evidence="4">
    <location>
        <begin position="269"/>
        <end position="295"/>
    </location>
</feature>
<keyword evidence="3" id="KW-0539">Nucleus</keyword>
<keyword evidence="8" id="KW-1185">Reference proteome</keyword>
<evidence type="ECO:0000259" key="6">
    <source>
        <dbReference type="Pfam" id="PF04825"/>
    </source>
</evidence>
<dbReference type="GO" id="GO:0030892">
    <property type="term" value="C:mitotic cohesin complex"/>
    <property type="evidence" value="ECO:0007669"/>
    <property type="project" value="TreeGrafter"/>
</dbReference>
<dbReference type="PANTHER" id="PTHR12585">
    <property type="entry name" value="SCC1 / RAD21 FAMILY MEMBER"/>
    <property type="match status" value="1"/>
</dbReference>
<reference evidence="7" key="1">
    <citation type="journal article" date="2020" name="Stud. Mycol.">
        <title>101 Dothideomycetes genomes: a test case for predicting lifestyles and emergence of pathogens.</title>
        <authorList>
            <person name="Haridas S."/>
            <person name="Albert R."/>
            <person name="Binder M."/>
            <person name="Bloem J."/>
            <person name="Labutti K."/>
            <person name="Salamov A."/>
            <person name="Andreopoulos B."/>
            <person name="Baker S."/>
            <person name="Barry K."/>
            <person name="Bills G."/>
            <person name="Bluhm B."/>
            <person name="Cannon C."/>
            <person name="Castanera R."/>
            <person name="Culley D."/>
            <person name="Daum C."/>
            <person name="Ezra D."/>
            <person name="Gonzalez J."/>
            <person name="Henrissat B."/>
            <person name="Kuo A."/>
            <person name="Liang C."/>
            <person name="Lipzen A."/>
            <person name="Lutzoni F."/>
            <person name="Magnuson J."/>
            <person name="Mondo S."/>
            <person name="Nolan M."/>
            <person name="Ohm R."/>
            <person name="Pangilinan J."/>
            <person name="Park H.-J."/>
            <person name="Ramirez L."/>
            <person name="Alfaro M."/>
            <person name="Sun H."/>
            <person name="Tritt A."/>
            <person name="Yoshinaga Y."/>
            <person name="Zwiers L.-H."/>
            <person name="Turgeon B."/>
            <person name="Goodwin S."/>
            <person name="Spatafora J."/>
            <person name="Crous P."/>
            <person name="Grigoriev I."/>
        </authorList>
    </citation>
    <scope>NUCLEOTIDE SEQUENCE</scope>
    <source>
        <strain evidence="7">SCOH1-5</strain>
    </source>
</reference>
<name>A0A6A6FIV3_9PEZI</name>
<feature type="domain" description="Rad21/Rec8-like protein C-terminal eukaryotic" evidence="5">
    <location>
        <begin position="538"/>
        <end position="569"/>
    </location>
</feature>
<dbReference type="Gene3D" id="1.10.10.580">
    <property type="entry name" value="Structural maintenance of chromosome 1. Chain E"/>
    <property type="match status" value="1"/>
</dbReference>
<dbReference type="FunFam" id="1.10.10.580:FF:000004">
    <property type="entry name" value="Double-strand-break repair protein rad21"/>
    <property type="match status" value="1"/>
</dbReference>
<evidence type="ECO:0000259" key="5">
    <source>
        <dbReference type="Pfam" id="PF04824"/>
    </source>
</evidence>
<feature type="region of interest" description="Disordered" evidence="4">
    <location>
        <begin position="407"/>
        <end position="431"/>
    </location>
</feature>
<dbReference type="InterPro" id="IPR023093">
    <property type="entry name" value="ScpA-like_C"/>
</dbReference>
<feature type="domain" description="Rad21/Rec8-like protein N-terminal" evidence="6">
    <location>
        <begin position="1"/>
        <end position="105"/>
    </location>
</feature>
<dbReference type="SUPFAM" id="SSF46785">
    <property type="entry name" value="Winged helix' DNA-binding domain"/>
    <property type="match status" value="1"/>
</dbReference>
<feature type="compositionally biased region" description="Acidic residues" evidence="4">
    <location>
        <begin position="176"/>
        <end position="185"/>
    </location>
</feature>
<sequence>MFYEASLLSKTGPLARVWLASNLDRKLTKQNVMQANLETNVKDIIGENQAPLALRLSGQLLLGVVKIYNRKAKYLMDDCSDALLKIKMAFRPGNVDLPSDHSHKANPAALTLPDTITDLDLFAPMPDPEELLREPEARAPGQDPTLLDYGMSQIMDSQTPTRTQKRALALDDDDLGLDLGLEPDDERAAATPESDAPSIEMGRRAATPRPDQPTLLENDDLGLDFGFDNDTTLRQTTEQPDEPLLGGDDDMAMGGMDEDVERANAAALERAQAAAEQRQRDSESPLSTVRSSVERDLERTFQLDQAAMNEDAETMIQAAQRVKRRKVVRMDHETMMKNADIKRLQDDRSAITKAPTYLPRDPLLLSLMEMQRNGTFVSNLMGDGRMQGWAPELRGILSLEVVRSAGDKKRKRDSGIADVDTGSERQETPQLEIPIDEDSGVQVGGAAADFDATVDDEEAPLNLDDDIHEDEAYDAGVNFDITEAPILHPSQSGPVAIGTKKMVHMLREHFAPDHPKDANEPPTPSKRTKGAAKFTELCPENRTTRQDATKMFFELLVLGTKDAIAVEQDSKTLGTPIKVRGKRGLWGDWAEMQSGGEIASQEQDANAAAEMAASRARELATEVSIEA</sequence>
<organism evidence="7 8">
    <name type="scientific">Cercospora zeae-maydis SCOH1-5</name>
    <dbReference type="NCBI Taxonomy" id="717836"/>
    <lineage>
        <taxon>Eukaryota</taxon>
        <taxon>Fungi</taxon>
        <taxon>Dikarya</taxon>
        <taxon>Ascomycota</taxon>
        <taxon>Pezizomycotina</taxon>
        <taxon>Dothideomycetes</taxon>
        <taxon>Dothideomycetidae</taxon>
        <taxon>Mycosphaerellales</taxon>
        <taxon>Mycosphaerellaceae</taxon>
        <taxon>Cercospora</taxon>
    </lineage>
</organism>
<evidence type="ECO:0008006" key="9">
    <source>
        <dbReference type="Google" id="ProtNLM"/>
    </source>
</evidence>
<evidence type="ECO:0000313" key="7">
    <source>
        <dbReference type="EMBL" id="KAF2213365.1"/>
    </source>
</evidence>
<dbReference type="Pfam" id="PF04825">
    <property type="entry name" value="Rad21_Rec8_N"/>
    <property type="match status" value="1"/>
</dbReference>
<dbReference type="InterPro" id="IPR006909">
    <property type="entry name" value="Rad21/Rec8_C_eu"/>
</dbReference>
<dbReference type="PANTHER" id="PTHR12585:SF69">
    <property type="entry name" value="FI11703P"/>
    <property type="match status" value="1"/>
</dbReference>
<dbReference type="GO" id="GO:0007064">
    <property type="term" value="P:mitotic sister chromatid cohesion"/>
    <property type="evidence" value="ECO:0007669"/>
    <property type="project" value="TreeGrafter"/>
</dbReference>
<evidence type="ECO:0000256" key="1">
    <source>
        <dbReference type="ARBA" id="ARBA00004123"/>
    </source>
</evidence>
<proteinExistence type="inferred from homology"/>
<dbReference type="Pfam" id="PF04824">
    <property type="entry name" value="Rad21_Rec8"/>
    <property type="match status" value="1"/>
</dbReference>